<evidence type="ECO:0000313" key="2">
    <source>
        <dbReference type="Proteomes" id="UP000613208"/>
    </source>
</evidence>
<proteinExistence type="predicted"/>
<sequence length="379" mass="42360">MNETMVYADGFEKTFATAEEMLDFLSRRGKASEWIRKPIRALRLVPLEKEAGNLENGDEEMEEILKDTEKHTRLVLKVRGEAYPVRNCAIQTILGRAGIGGDGLRKLDLATYAKVVNCCLKAAKGECLIKIADGKVSAVHGGDAHDYSVLDMKAIFEMTSEYLHTNFKGSAYLEGSGTYDHSVMSAMWTLSGNQELLDTYRDALDRYGVSRKNLTPALRLTTSDVAASGVNLYPMLLTDGNNHTLSLGSPITLAHRNHSTILDYRNNLKEVYARYKDATERLAALLEIEIHNPVNCLKLLMKKLKIKAAIRNEVVEMYVAQNGEQTCTAHDLYYAMNEAPFYAACQGFTGSQLLRMEENLTRALAMDWKEFDVYGAVKC</sequence>
<dbReference type="AlphaFoldDB" id="A0A916Q4Z0"/>
<name>A0A916Q4Z0_9FIRM</name>
<gene>
    <name evidence="1" type="ORF">ANBU17_08090</name>
</gene>
<protein>
    <submittedName>
        <fullName evidence="1">Uncharacterized protein</fullName>
    </submittedName>
</protein>
<organism evidence="1 2">
    <name type="scientific">Anaerostipes butyraticus</name>
    <dbReference type="NCBI Taxonomy" id="645466"/>
    <lineage>
        <taxon>Bacteria</taxon>
        <taxon>Bacillati</taxon>
        <taxon>Bacillota</taxon>
        <taxon>Clostridia</taxon>
        <taxon>Lachnospirales</taxon>
        <taxon>Lachnospiraceae</taxon>
        <taxon>Anaerostipes</taxon>
    </lineage>
</organism>
<accession>A0A916Q4Z0</accession>
<dbReference type="Proteomes" id="UP000613208">
    <property type="component" value="Unassembled WGS sequence"/>
</dbReference>
<keyword evidence="2" id="KW-1185">Reference proteome</keyword>
<reference evidence="1" key="1">
    <citation type="submission" date="2020-06" db="EMBL/GenBank/DDBJ databases">
        <title>Characterization of fructooligosaccharide metabolism and fructooligosaccharide-degrading enzymes in human commensal butyrate producers.</title>
        <authorList>
            <person name="Tanno H."/>
            <person name="Fujii T."/>
            <person name="Hirano K."/>
            <person name="Maeno S."/>
            <person name="Tonozuka T."/>
            <person name="Sakamoto M."/>
            <person name="Ohkuma M."/>
            <person name="Tochio T."/>
            <person name="Endo A."/>
        </authorList>
    </citation>
    <scope>NUCLEOTIDE SEQUENCE</scope>
    <source>
        <strain evidence="1">JCM 17466</strain>
    </source>
</reference>
<comment type="caution">
    <text evidence="1">The sequence shown here is derived from an EMBL/GenBank/DDBJ whole genome shotgun (WGS) entry which is preliminary data.</text>
</comment>
<evidence type="ECO:0000313" key="1">
    <source>
        <dbReference type="EMBL" id="GFO84462.1"/>
    </source>
</evidence>
<dbReference type="RefSeq" id="WP_201310202.1">
    <property type="nucleotide sequence ID" value="NZ_BLYI01000023.1"/>
</dbReference>
<dbReference type="EMBL" id="BLYI01000023">
    <property type="protein sequence ID" value="GFO84462.1"/>
    <property type="molecule type" value="Genomic_DNA"/>
</dbReference>